<dbReference type="Proteomes" id="UP000673394">
    <property type="component" value="Unassembled WGS sequence"/>
</dbReference>
<dbReference type="EMBL" id="JAGKSP010000021">
    <property type="protein sequence ID" value="MBP3966655.1"/>
    <property type="molecule type" value="Genomic_DNA"/>
</dbReference>
<dbReference type="SMART" id="SM00382">
    <property type="entry name" value="AAA"/>
    <property type="match status" value="1"/>
</dbReference>
<keyword evidence="1" id="KW-0547">Nucleotide-binding</keyword>
<evidence type="ECO:0000256" key="1">
    <source>
        <dbReference type="ARBA" id="ARBA00022741"/>
    </source>
</evidence>
<dbReference type="CDD" id="cd03230">
    <property type="entry name" value="ABC_DR_subfamily_A"/>
    <property type="match status" value="1"/>
</dbReference>
<dbReference type="InterPro" id="IPR003593">
    <property type="entry name" value="AAA+_ATPase"/>
</dbReference>
<dbReference type="InterPro" id="IPR027417">
    <property type="entry name" value="P-loop_NTPase"/>
</dbReference>
<protein>
    <submittedName>
        <fullName evidence="4">ABC transporter ATP-binding protein</fullName>
    </submittedName>
</protein>
<dbReference type="PROSITE" id="PS50893">
    <property type="entry name" value="ABC_TRANSPORTER_2"/>
    <property type="match status" value="1"/>
</dbReference>
<evidence type="ECO:0000313" key="5">
    <source>
        <dbReference type="Proteomes" id="UP000673394"/>
    </source>
</evidence>
<keyword evidence="5" id="KW-1185">Reference proteome</keyword>
<proteinExistence type="predicted"/>
<keyword evidence="2 4" id="KW-0067">ATP-binding</keyword>
<sequence length="238" mass="26839">MNEPIEQRNIAELQGVHKRYLLKHAIYGIDLQIRKGTIVGLLGPNGSGKSTLLKMMAGMIYPTSGRILVNGRQPDVRNKSQIAYLPEIDNLYGWMTVKETLRFISGFYDDWNADKAADMLEKMELDINQKVRSLSKGMRARLKLIAALSRDVPLVLLDEPFSGIDPSSRAKIIRSIASEFESGEQTIVLSTHSVKESEPMFDDVIFLQGGRIKLYDSAENLRAEFGCSLENIWEKVYV</sequence>
<dbReference type="SUPFAM" id="SSF52540">
    <property type="entry name" value="P-loop containing nucleoside triphosphate hydrolases"/>
    <property type="match status" value="1"/>
</dbReference>
<dbReference type="PROSITE" id="PS00211">
    <property type="entry name" value="ABC_TRANSPORTER_1"/>
    <property type="match status" value="1"/>
</dbReference>
<dbReference type="InterPro" id="IPR017871">
    <property type="entry name" value="ABC_transporter-like_CS"/>
</dbReference>
<feature type="domain" description="ABC transporter" evidence="3">
    <location>
        <begin position="11"/>
        <end position="234"/>
    </location>
</feature>
<reference evidence="4 5" key="1">
    <citation type="submission" date="2021-04" db="EMBL/GenBank/DDBJ databases">
        <title>Paenibacillus sp. DLE-14 whole genome sequence.</title>
        <authorList>
            <person name="Ham Y.J."/>
        </authorList>
    </citation>
    <scope>NUCLEOTIDE SEQUENCE [LARGE SCALE GENOMIC DNA]</scope>
    <source>
        <strain evidence="4 5">DLE-14</strain>
    </source>
</reference>
<dbReference type="InterPro" id="IPR003439">
    <property type="entry name" value="ABC_transporter-like_ATP-bd"/>
</dbReference>
<organism evidence="4 5">
    <name type="scientific">Paenibacillus lignilyticus</name>
    <dbReference type="NCBI Taxonomy" id="1172615"/>
    <lineage>
        <taxon>Bacteria</taxon>
        <taxon>Bacillati</taxon>
        <taxon>Bacillota</taxon>
        <taxon>Bacilli</taxon>
        <taxon>Bacillales</taxon>
        <taxon>Paenibacillaceae</taxon>
        <taxon>Paenibacillus</taxon>
    </lineage>
</organism>
<evidence type="ECO:0000259" key="3">
    <source>
        <dbReference type="PROSITE" id="PS50893"/>
    </source>
</evidence>
<dbReference type="PANTHER" id="PTHR43158">
    <property type="entry name" value="SKFA PEPTIDE EXPORT ATP-BINDING PROTEIN SKFE"/>
    <property type="match status" value="1"/>
</dbReference>
<accession>A0ABS5CLF8</accession>
<dbReference type="Pfam" id="PF00005">
    <property type="entry name" value="ABC_tran"/>
    <property type="match status" value="1"/>
</dbReference>
<dbReference type="RefSeq" id="WP_210663907.1">
    <property type="nucleotide sequence ID" value="NZ_JAGKSP010000021.1"/>
</dbReference>
<evidence type="ECO:0000313" key="4">
    <source>
        <dbReference type="EMBL" id="MBP3966655.1"/>
    </source>
</evidence>
<name>A0ABS5CLF8_9BACL</name>
<gene>
    <name evidence="4" type="ORF">I8J30_28625</name>
</gene>
<dbReference type="Gene3D" id="3.40.50.300">
    <property type="entry name" value="P-loop containing nucleotide triphosphate hydrolases"/>
    <property type="match status" value="1"/>
</dbReference>
<evidence type="ECO:0000256" key="2">
    <source>
        <dbReference type="ARBA" id="ARBA00022840"/>
    </source>
</evidence>
<dbReference type="GO" id="GO:0005524">
    <property type="term" value="F:ATP binding"/>
    <property type="evidence" value="ECO:0007669"/>
    <property type="project" value="UniProtKB-KW"/>
</dbReference>
<comment type="caution">
    <text evidence="4">The sequence shown here is derived from an EMBL/GenBank/DDBJ whole genome shotgun (WGS) entry which is preliminary data.</text>
</comment>
<dbReference type="PANTHER" id="PTHR43158:SF1">
    <property type="entry name" value="ABC TRANSPORTER, ATP-BINDING PROTEIN"/>
    <property type="match status" value="1"/>
</dbReference>